<dbReference type="GO" id="GO:0003676">
    <property type="term" value="F:nucleic acid binding"/>
    <property type="evidence" value="ECO:0007669"/>
    <property type="project" value="InterPro"/>
</dbReference>
<dbReference type="PANTHER" id="PTHR48475:SF2">
    <property type="entry name" value="RIBONUCLEASE H"/>
    <property type="match status" value="1"/>
</dbReference>
<dbReference type="Proteomes" id="UP001454036">
    <property type="component" value="Unassembled WGS sequence"/>
</dbReference>
<protein>
    <submittedName>
        <fullName evidence="1">Uncharacterized protein</fullName>
    </submittedName>
</protein>
<dbReference type="InterPro" id="IPR036397">
    <property type="entry name" value="RNaseH_sf"/>
</dbReference>
<dbReference type="PANTHER" id="PTHR48475">
    <property type="entry name" value="RIBONUCLEASE H"/>
    <property type="match status" value="1"/>
</dbReference>
<dbReference type="AlphaFoldDB" id="A0AAV3QNQ0"/>
<dbReference type="EMBL" id="BAABME010022261">
    <property type="protein sequence ID" value="GAA0165369.1"/>
    <property type="molecule type" value="Genomic_DNA"/>
</dbReference>
<organism evidence="1 2">
    <name type="scientific">Lithospermum erythrorhizon</name>
    <name type="common">Purple gromwell</name>
    <name type="synonym">Lithospermum officinale var. erythrorhizon</name>
    <dbReference type="NCBI Taxonomy" id="34254"/>
    <lineage>
        <taxon>Eukaryota</taxon>
        <taxon>Viridiplantae</taxon>
        <taxon>Streptophyta</taxon>
        <taxon>Embryophyta</taxon>
        <taxon>Tracheophyta</taxon>
        <taxon>Spermatophyta</taxon>
        <taxon>Magnoliopsida</taxon>
        <taxon>eudicotyledons</taxon>
        <taxon>Gunneridae</taxon>
        <taxon>Pentapetalae</taxon>
        <taxon>asterids</taxon>
        <taxon>lamiids</taxon>
        <taxon>Boraginales</taxon>
        <taxon>Boraginaceae</taxon>
        <taxon>Boraginoideae</taxon>
        <taxon>Lithospermeae</taxon>
        <taxon>Lithospermum</taxon>
    </lineage>
</organism>
<evidence type="ECO:0000313" key="1">
    <source>
        <dbReference type="EMBL" id="GAA0165369.1"/>
    </source>
</evidence>
<keyword evidence="2" id="KW-1185">Reference proteome</keyword>
<name>A0AAV3QNQ0_LITER</name>
<comment type="caution">
    <text evidence="1">The sequence shown here is derived from an EMBL/GenBank/DDBJ whole genome shotgun (WGS) entry which is preliminary data.</text>
</comment>
<accession>A0AAV3QNQ0</accession>
<evidence type="ECO:0000313" key="2">
    <source>
        <dbReference type="Proteomes" id="UP001454036"/>
    </source>
</evidence>
<reference evidence="1 2" key="1">
    <citation type="submission" date="2024-01" db="EMBL/GenBank/DDBJ databases">
        <title>The complete chloroplast genome sequence of Lithospermum erythrorhizon: insights into the phylogenetic relationship among Boraginaceae species and the maternal lineages of purple gromwells.</title>
        <authorList>
            <person name="Okada T."/>
            <person name="Watanabe K."/>
        </authorList>
    </citation>
    <scope>NUCLEOTIDE SEQUENCE [LARGE SCALE GENOMIC DNA]</scope>
</reference>
<sequence>MQSDSKKGTWVNELPIVLWSLRTTPSRVIGETPFSLVYGSEAVLPVEAGLPTYRQIWFSEDENDHRMREQLNLLNELRD</sequence>
<proteinExistence type="predicted"/>
<gene>
    <name evidence="1" type="ORF">LIER_39963</name>
</gene>
<dbReference type="Gene3D" id="3.30.420.10">
    <property type="entry name" value="Ribonuclease H-like superfamily/Ribonuclease H"/>
    <property type="match status" value="1"/>
</dbReference>